<dbReference type="PROSITE" id="PS50011">
    <property type="entry name" value="PROTEIN_KINASE_DOM"/>
    <property type="match status" value="1"/>
</dbReference>
<dbReference type="InterPro" id="IPR017441">
    <property type="entry name" value="Protein_kinase_ATP_BS"/>
</dbReference>
<evidence type="ECO:0000313" key="6">
    <source>
        <dbReference type="EMBL" id="KAL0580822.1"/>
    </source>
</evidence>
<evidence type="ECO:0000256" key="1">
    <source>
        <dbReference type="ARBA" id="ARBA00022741"/>
    </source>
</evidence>
<dbReference type="SMART" id="SM00220">
    <property type="entry name" value="S_TKc"/>
    <property type="match status" value="1"/>
</dbReference>
<keyword evidence="4" id="KW-0808">Transferase</keyword>
<accession>A0ABR3FZ30</accession>
<dbReference type="InterPro" id="IPR008271">
    <property type="entry name" value="Ser/Thr_kinase_AS"/>
</dbReference>
<dbReference type="InterPro" id="IPR000719">
    <property type="entry name" value="Prot_kinase_dom"/>
</dbReference>
<evidence type="ECO:0000256" key="3">
    <source>
        <dbReference type="PROSITE-ProRule" id="PRU10141"/>
    </source>
</evidence>
<dbReference type="SUPFAM" id="SSF56112">
    <property type="entry name" value="Protein kinase-like (PK-like)"/>
    <property type="match status" value="1"/>
</dbReference>
<dbReference type="PROSITE" id="PS00108">
    <property type="entry name" value="PROTEIN_KINASE_ST"/>
    <property type="match status" value="1"/>
</dbReference>
<name>A0ABR3FZ30_9AGAR</name>
<evidence type="ECO:0000313" key="7">
    <source>
        <dbReference type="Proteomes" id="UP001465976"/>
    </source>
</evidence>
<comment type="caution">
    <text evidence="6">The sequence shown here is derived from an EMBL/GenBank/DDBJ whole genome shotgun (WGS) entry which is preliminary data.</text>
</comment>
<keyword evidence="2 3" id="KW-0067">ATP-binding</keyword>
<comment type="similarity">
    <text evidence="4">Belongs to the protein kinase superfamily.</text>
</comment>
<keyword evidence="4" id="KW-0418">Kinase</keyword>
<keyword evidence="1 3" id="KW-0547">Nucleotide-binding</keyword>
<dbReference type="PANTHER" id="PTHR24347">
    <property type="entry name" value="SERINE/THREONINE-PROTEIN KINASE"/>
    <property type="match status" value="1"/>
</dbReference>
<sequence length="390" mass="43945">MDGDSIRIPDSLTFTCMHIWKEPVHKATVFDPTPPPHLAQKISLKRIGNYTLTSQCLGTGSFATVHLAMDTVHHCQVACKSIRTRKEHESDQVTKEINILLELNHPNINRIYDTRKDGNFIHLFLQLCTGGDLFTYVNSYTEKGSHMCEAEAKYIMYQLLKGLYYLHDKSISHRDLKPENILLHSPGPYPRIQIADFGLARPKSYQATFNVCGTVSYLPPEGILALDQKHLTYVGAAASSLFRRLPADCWSAGVTLYIMLSYVLSLKRLTGLVCGSHPFDYGTAHQSDNWISQARGSGSSNSRISDLDLHHEMQLKERIVGGGVDFQPKLWRDIPEAQELVFHLLSHDPRRRATIPDALRSKWISCDLDLLEGAYRDRIVATLEPAETAC</sequence>
<dbReference type="EMBL" id="JBAHYK010000022">
    <property type="protein sequence ID" value="KAL0580822.1"/>
    <property type="molecule type" value="Genomic_DNA"/>
</dbReference>
<dbReference type="Gene3D" id="3.30.200.20">
    <property type="entry name" value="Phosphorylase Kinase, domain 1"/>
    <property type="match status" value="1"/>
</dbReference>
<dbReference type="PROSITE" id="PS00107">
    <property type="entry name" value="PROTEIN_KINASE_ATP"/>
    <property type="match status" value="1"/>
</dbReference>
<evidence type="ECO:0000259" key="5">
    <source>
        <dbReference type="PROSITE" id="PS50011"/>
    </source>
</evidence>
<feature type="domain" description="Protein kinase" evidence="5">
    <location>
        <begin position="51"/>
        <end position="364"/>
    </location>
</feature>
<organism evidence="6 7">
    <name type="scientific">Marasmius crinis-equi</name>
    <dbReference type="NCBI Taxonomy" id="585013"/>
    <lineage>
        <taxon>Eukaryota</taxon>
        <taxon>Fungi</taxon>
        <taxon>Dikarya</taxon>
        <taxon>Basidiomycota</taxon>
        <taxon>Agaricomycotina</taxon>
        <taxon>Agaricomycetes</taxon>
        <taxon>Agaricomycetidae</taxon>
        <taxon>Agaricales</taxon>
        <taxon>Marasmiineae</taxon>
        <taxon>Marasmiaceae</taxon>
        <taxon>Marasmius</taxon>
    </lineage>
</organism>
<proteinExistence type="inferred from homology"/>
<protein>
    <recommendedName>
        <fullName evidence="5">Protein kinase domain-containing protein</fullName>
    </recommendedName>
</protein>
<dbReference type="InterPro" id="IPR011009">
    <property type="entry name" value="Kinase-like_dom_sf"/>
</dbReference>
<dbReference type="Pfam" id="PF00069">
    <property type="entry name" value="Pkinase"/>
    <property type="match status" value="1"/>
</dbReference>
<reference evidence="6 7" key="1">
    <citation type="submission" date="2024-02" db="EMBL/GenBank/DDBJ databases">
        <title>A draft genome for the cacao thread blight pathogen Marasmius crinis-equi.</title>
        <authorList>
            <person name="Cohen S.P."/>
            <person name="Baruah I.K."/>
            <person name="Amoako-Attah I."/>
            <person name="Bukari Y."/>
            <person name="Meinhardt L.W."/>
            <person name="Bailey B.A."/>
        </authorList>
    </citation>
    <scope>NUCLEOTIDE SEQUENCE [LARGE SCALE GENOMIC DNA]</scope>
    <source>
        <strain evidence="6 7">GH-76</strain>
    </source>
</reference>
<dbReference type="Gene3D" id="1.10.510.10">
    <property type="entry name" value="Transferase(Phosphotransferase) domain 1"/>
    <property type="match status" value="1"/>
</dbReference>
<evidence type="ECO:0000256" key="2">
    <source>
        <dbReference type="ARBA" id="ARBA00022840"/>
    </source>
</evidence>
<keyword evidence="7" id="KW-1185">Reference proteome</keyword>
<dbReference type="Proteomes" id="UP001465976">
    <property type="component" value="Unassembled WGS sequence"/>
</dbReference>
<keyword evidence="4" id="KW-0723">Serine/threonine-protein kinase</keyword>
<feature type="binding site" evidence="3">
    <location>
        <position position="80"/>
    </location>
    <ligand>
        <name>ATP</name>
        <dbReference type="ChEBI" id="CHEBI:30616"/>
    </ligand>
</feature>
<gene>
    <name evidence="6" type="ORF">V5O48_001198</name>
</gene>
<evidence type="ECO:0000256" key="4">
    <source>
        <dbReference type="RuleBase" id="RU000304"/>
    </source>
</evidence>